<dbReference type="Proteomes" id="UP000526033">
    <property type="component" value="Unassembled WGS sequence"/>
</dbReference>
<protein>
    <recommendedName>
        <fullName evidence="7">Phospho-N-acetylmuramoyl-pentapeptide-transferase</fullName>
        <ecNumber evidence="7">2.7.8.13</ecNumber>
    </recommendedName>
    <alternativeName>
        <fullName evidence="7">UDP-MurNAc-pentapeptide phosphotransferase</fullName>
    </alternativeName>
</protein>
<dbReference type="PANTHER" id="PTHR22926">
    <property type="entry name" value="PHOSPHO-N-ACETYLMURAMOYL-PENTAPEPTIDE-TRANSFERASE"/>
    <property type="match status" value="1"/>
</dbReference>
<feature type="transmembrane region" description="Helical" evidence="7">
    <location>
        <begin position="192"/>
        <end position="210"/>
    </location>
</feature>
<evidence type="ECO:0000256" key="7">
    <source>
        <dbReference type="HAMAP-Rule" id="MF_00038"/>
    </source>
</evidence>
<accession>A0A7X9DJM5</accession>
<proteinExistence type="inferred from homology"/>
<evidence type="ECO:0000256" key="1">
    <source>
        <dbReference type="ARBA" id="ARBA00004141"/>
    </source>
</evidence>
<keyword evidence="7" id="KW-0479">Metal-binding</keyword>
<comment type="subcellular location">
    <subcellularLocation>
        <location evidence="7">Cell membrane</location>
        <topology evidence="7">Multi-pass membrane protein</topology>
    </subcellularLocation>
    <subcellularLocation>
        <location evidence="1">Membrane</location>
        <topology evidence="1">Multi-pass membrane protein</topology>
    </subcellularLocation>
</comment>
<feature type="transmembrane region" description="Helical" evidence="7">
    <location>
        <begin position="343"/>
        <end position="361"/>
    </location>
</feature>
<organism evidence="8 9">
    <name type="scientific">candidate division WWE3 bacterium</name>
    <dbReference type="NCBI Taxonomy" id="2053526"/>
    <lineage>
        <taxon>Bacteria</taxon>
        <taxon>Katanobacteria</taxon>
    </lineage>
</organism>
<comment type="catalytic activity">
    <reaction evidence="7">
        <text>UDP-N-acetyl-alpha-D-muramoyl-L-alanyl-gamma-D-glutamyl-meso-2,6-diaminopimeloyl-D-alanyl-D-alanine + di-trans,octa-cis-undecaprenyl phosphate = di-trans,octa-cis-undecaprenyl diphospho-N-acetyl-alpha-D-muramoyl-L-alanyl-D-glutamyl-meso-2,6-diaminopimeloyl-D-alanyl-D-alanine + UMP</text>
        <dbReference type="Rhea" id="RHEA:28386"/>
        <dbReference type="ChEBI" id="CHEBI:57865"/>
        <dbReference type="ChEBI" id="CHEBI:60392"/>
        <dbReference type="ChEBI" id="CHEBI:61386"/>
        <dbReference type="ChEBI" id="CHEBI:61387"/>
        <dbReference type="EC" id="2.7.8.13"/>
    </reaction>
</comment>
<dbReference type="GO" id="GO:0008963">
    <property type="term" value="F:phospho-N-acetylmuramoyl-pentapeptide-transferase activity"/>
    <property type="evidence" value="ECO:0007669"/>
    <property type="project" value="UniProtKB-UniRule"/>
</dbReference>
<dbReference type="EC" id="2.7.8.13" evidence="7"/>
<evidence type="ECO:0000256" key="3">
    <source>
        <dbReference type="ARBA" id="ARBA00022679"/>
    </source>
</evidence>
<dbReference type="InterPro" id="IPR018480">
    <property type="entry name" value="PNAcMuramoyl-5peptid_Trfase_CS"/>
</dbReference>
<keyword evidence="7" id="KW-0460">Magnesium</keyword>
<comment type="similarity">
    <text evidence="2 7">Belongs to the glycosyltransferase 4 family. MraY subfamily.</text>
</comment>
<comment type="caution">
    <text evidence="8">The sequence shown here is derived from an EMBL/GenBank/DDBJ whole genome shotgun (WGS) entry which is preliminary data.</text>
</comment>
<dbReference type="Pfam" id="PF00953">
    <property type="entry name" value="Glycos_transf_4"/>
    <property type="match status" value="1"/>
</dbReference>
<comment type="function">
    <text evidence="7">Catalyzes the initial step of the lipid cycle reactions in the biosynthesis of the cell wall peptidoglycan: transfers peptidoglycan precursor phospho-MurNAc-pentapeptide from UDP-MurNAc-pentapeptide onto the lipid carrier undecaprenyl phosphate, yielding undecaprenyl-pyrophosphoryl-MurNAc-pentapeptide, known as lipid I.</text>
</comment>
<dbReference type="GO" id="GO:0009252">
    <property type="term" value="P:peptidoglycan biosynthetic process"/>
    <property type="evidence" value="ECO:0007669"/>
    <property type="project" value="UniProtKB-UniRule"/>
</dbReference>
<dbReference type="GO" id="GO:0008360">
    <property type="term" value="P:regulation of cell shape"/>
    <property type="evidence" value="ECO:0007669"/>
    <property type="project" value="UniProtKB-KW"/>
</dbReference>
<dbReference type="GO" id="GO:0046872">
    <property type="term" value="F:metal ion binding"/>
    <property type="evidence" value="ECO:0007669"/>
    <property type="project" value="UniProtKB-KW"/>
</dbReference>
<feature type="transmembrane region" description="Helical" evidence="7">
    <location>
        <begin position="119"/>
        <end position="136"/>
    </location>
</feature>
<dbReference type="EMBL" id="JAAZNL010000004">
    <property type="protein sequence ID" value="NMB69686.1"/>
    <property type="molecule type" value="Genomic_DNA"/>
</dbReference>
<feature type="transmembrane region" description="Helical" evidence="7">
    <location>
        <begin position="240"/>
        <end position="259"/>
    </location>
</feature>
<dbReference type="PANTHER" id="PTHR22926:SF5">
    <property type="entry name" value="PHOSPHO-N-ACETYLMURAMOYL-PENTAPEPTIDE-TRANSFERASE HOMOLOG"/>
    <property type="match status" value="1"/>
</dbReference>
<keyword evidence="3 7" id="KW-0808">Transferase</keyword>
<name>A0A7X9DJM5_UNCKA</name>
<gene>
    <name evidence="7" type="primary">mraY</name>
    <name evidence="8" type="ORF">GYA27_00580</name>
</gene>
<evidence type="ECO:0000313" key="8">
    <source>
        <dbReference type="EMBL" id="NMB69686.1"/>
    </source>
</evidence>
<comment type="cofactor">
    <cofactor evidence="7">
        <name>Mg(2+)</name>
        <dbReference type="ChEBI" id="CHEBI:18420"/>
    </cofactor>
</comment>
<dbReference type="AlphaFoldDB" id="A0A7X9DJM5"/>
<keyword evidence="7" id="KW-0131">Cell cycle</keyword>
<evidence type="ECO:0000256" key="4">
    <source>
        <dbReference type="ARBA" id="ARBA00022692"/>
    </source>
</evidence>
<feature type="transmembrane region" description="Helical" evidence="7">
    <location>
        <begin position="7"/>
        <end position="32"/>
    </location>
</feature>
<sequence>MSDIGIIYDFLLLFLSFAISFALYPFWISFVYKYQLGEVSRVHESKQGTPTMGGFVFVLTIALVTILFNNSRTQTLLPLFIATTTGLLGLWEDLLKVFYKSGLANVFDSKKIRNPFLRFFNKVTIPLFITLPWRFFREFSRVVGSSAGTGIETYKKFVIQGMIAGFMAYWTYFKLGWDYIWFPLVGNIHFSYLYPVIIFLFFIVVLNSVAFTDGLDGLAGGLGIIAFLAFWVIARMLGYNMIAAFCSSFVGVLLPFLYFNVFPARVFMGNVGSHVLGAVLASLAVLMHREVAFLFIGAVFLVDGISSPLQQISVKLTHKRLFRMAPLHHHFEKLEWPESKVTMRMWLFGAFFAFIGIFLALL</sequence>
<dbReference type="GO" id="GO:0051301">
    <property type="term" value="P:cell division"/>
    <property type="evidence" value="ECO:0007669"/>
    <property type="project" value="UniProtKB-KW"/>
</dbReference>
<keyword evidence="4 7" id="KW-0812">Transmembrane</keyword>
<dbReference type="Pfam" id="PF10555">
    <property type="entry name" value="MraY_sig1"/>
    <property type="match status" value="1"/>
</dbReference>
<feature type="transmembrane region" description="Helical" evidence="7">
    <location>
        <begin position="157"/>
        <end position="172"/>
    </location>
</feature>
<dbReference type="GO" id="GO:0005886">
    <property type="term" value="C:plasma membrane"/>
    <property type="evidence" value="ECO:0007669"/>
    <property type="project" value="UniProtKB-SubCell"/>
</dbReference>
<dbReference type="InterPro" id="IPR000715">
    <property type="entry name" value="Glycosyl_transferase_4"/>
</dbReference>
<dbReference type="InterPro" id="IPR003524">
    <property type="entry name" value="PNAcMuramoyl-5peptid_Trfase"/>
</dbReference>
<evidence type="ECO:0000256" key="2">
    <source>
        <dbReference type="ARBA" id="ARBA00005583"/>
    </source>
</evidence>
<reference evidence="8 9" key="1">
    <citation type="journal article" date="2020" name="Biotechnol. Biofuels">
        <title>New insights from the biogas microbiome by comprehensive genome-resolved metagenomics of nearly 1600 species originating from multiple anaerobic digesters.</title>
        <authorList>
            <person name="Campanaro S."/>
            <person name="Treu L."/>
            <person name="Rodriguez-R L.M."/>
            <person name="Kovalovszki A."/>
            <person name="Ziels R.M."/>
            <person name="Maus I."/>
            <person name="Zhu X."/>
            <person name="Kougias P.G."/>
            <person name="Basile A."/>
            <person name="Luo G."/>
            <person name="Schluter A."/>
            <person name="Konstantinidis K.T."/>
            <person name="Angelidaki I."/>
        </authorList>
    </citation>
    <scope>NUCLEOTIDE SEQUENCE [LARGE SCALE GENOMIC DNA]</scope>
    <source>
        <strain evidence="8">AS27yjCOA_165</strain>
    </source>
</reference>
<keyword evidence="5 7" id="KW-1133">Transmembrane helix</keyword>
<keyword evidence="7" id="KW-0573">Peptidoglycan synthesis</keyword>
<keyword evidence="6 7" id="KW-0472">Membrane</keyword>
<feature type="transmembrane region" description="Helical" evidence="7">
    <location>
        <begin position="217"/>
        <end position="234"/>
    </location>
</feature>
<feature type="transmembrane region" description="Helical" evidence="7">
    <location>
        <begin position="76"/>
        <end position="99"/>
    </location>
</feature>
<dbReference type="GO" id="GO:0071555">
    <property type="term" value="P:cell wall organization"/>
    <property type="evidence" value="ECO:0007669"/>
    <property type="project" value="UniProtKB-KW"/>
</dbReference>
<evidence type="ECO:0000313" key="9">
    <source>
        <dbReference type="Proteomes" id="UP000526033"/>
    </source>
</evidence>
<dbReference type="HAMAP" id="MF_00038">
    <property type="entry name" value="MraY"/>
    <property type="match status" value="1"/>
</dbReference>
<comment type="pathway">
    <text evidence="7">Cell wall biogenesis; peptidoglycan biosynthesis.</text>
</comment>
<keyword evidence="7" id="KW-0132">Cell division</keyword>
<keyword evidence="7" id="KW-1003">Cell membrane</keyword>
<keyword evidence="7" id="KW-0133">Cell shape</keyword>
<evidence type="ECO:0000256" key="6">
    <source>
        <dbReference type="ARBA" id="ARBA00023136"/>
    </source>
</evidence>
<dbReference type="UniPathway" id="UPA00219"/>
<feature type="transmembrane region" description="Helical" evidence="7">
    <location>
        <begin position="266"/>
        <end position="286"/>
    </location>
</feature>
<keyword evidence="7" id="KW-0961">Cell wall biogenesis/degradation</keyword>
<evidence type="ECO:0000256" key="5">
    <source>
        <dbReference type="ARBA" id="ARBA00022989"/>
    </source>
</evidence>
<feature type="transmembrane region" description="Helical" evidence="7">
    <location>
        <begin position="52"/>
        <end position="69"/>
    </location>
</feature>